<protein>
    <recommendedName>
        <fullName evidence="1">Clr5 domain-containing protein</fullName>
    </recommendedName>
</protein>
<feature type="domain" description="Clr5" evidence="1">
    <location>
        <begin position="7"/>
        <end position="55"/>
    </location>
</feature>
<keyword evidence="3" id="KW-1185">Reference proteome</keyword>
<reference evidence="2" key="1">
    <citation type="submission" date="2021-03" db="EMBL/GenBank/DDBJ databases">
        <authorList>
            <person name="Tagirdzhanova G."/>
        </authorList>
    </citation>
    <scope>NUCLEOTIDE SEQUENCE</scope>
</reference>
<evidence type="ECO:0000313" key="2">
    <source>
        <dbReference type="EMBL" id="CAF9916786.1"/>
    </source>
</evidence>
<accession>A0A8H3F242</accession>
<dbReference type="Pfam" id="PF14420">
    <property type="entry name" value="Clr5"/>
    <property type="match status" value="1"/>
</dbReference>
<dbReference type="InterPro" id="IPR025676">
    <property type="entry name" value="Clr5_dom"/>
</dbReference>
<organism evidence="2 3">
    <name type="scientific">Gomphillus americanus</name>
    <dbReference type="NCBI Taxonomy" id="1940652"/>
    <lineage>
        <taxon>Eukaryota</taxon>
        <taxon>Fungi</taxon>
        <taxon>Dikarya</taxon>
        <taxon>Ascomycota</taxon>
        <taxon>Pezizomycotina</taxon>
        <taxon>Lecanoromycetes</taxon>
        <taxon>OSLEUM clade</taxon>
        <taxon>Ostropomycetidae</taxon>
        <taxon>Ostropales</taxon>
        <taxon>Graphidaceae</taxon>
        <taxon>Gomphilloideae</taxon>
        <taxon>Gomphillus</taxon>
    </lineage>
</organism>
<dbReference type="AlphaFoldDB" id="A0A8H3F242"/>
<comment type="caution">
    <text evidence="2">The sequence shown here is derived from an EMBL/GenBank/DDBJ whole genome shotgun (WGS) entry which is preliminary data.</text>
</comment>
<gene>
    <name evidence="2" type="ORF">GOMPHAMPRED_001105</name>
</gene>
<evidence type="ECO:0000259" key="1">
    <source>
        <dbReference type="Pfam" id="PF14420"/>
    </source>
</evidence>
<name>A0A8H3F242_9LECA</name>
<sequence length="463" mass="53385">MASVTLDDLQGEIYLRYKVEKRTLENVLNLIQTNYGARYSKKQCNTKLKEWGYRKNNKRAIVLAVLKERTKQARKGRRKVDFYVGQQLIDQNDIEKYRRRYKISKSGEEADGQRDAPEFPASQIVKRWQPVPMDITQMYSTIEIPERILYNVDSMIRKSFGIKEWYFLDKDRLIESSEYAHIEKGNIMSLLSGIDLGCAFAQAGDSESAVHHWCQASLQLESLLKGRFHDIIPNLICKLNDLLDRGFSDVAEKMIDHISKLCSIYLPAGYPIAAIFQCLNRVDLAHLPGLESRLLGMYHNLFEYHVGGQCYNTFVMNINAAKRILERYEWTDIDMTLPALEPLELAHGLANCRSLDVLRMKIETLYHRGQYLELIPTAQLLKNRADTKRDDPWQRSYFMIKALYYGGRAHVILGNDESARLWLGEALFLEDIFTRTVDGSGQFTSEKVLMQDTLAALGNQSDL</sequence>
<evidence type="ECO:0000313" key="3">
    <source>
        <dbReference type="Proteomes" id="UP000664169"/>
    </source>
</evidence>
<dbReference type="OrthoDB" id="5986190at2759"/>
<dbReference type="EMBL" id="CAJPDQ010000011">
    <property type="protein sequence ID" value="CAF9916786.1"/>
    <property type="molecule type" value="Genomic_DNA"/>
</dbReference>
<proteinExistence type="predicted"/>
<dbReference type="Proteomes" id="UP000664169">
    <property type="component" value="Unassembled WGS sequence"/>
</dbReference>